<organism evidence="3 4">
    <name type="scientific">Plakobranchus ocellatus</name>
    <dbReference type="NCBI Taxonomy" id="259542"/>
    <lineage>
        <taxon>Eukaryota</taxon>
        <taxon>Metazoa</taxon>
        <taxon>Spiralia</taxon>
        <taxon>Lophotrochozoa</taxon>
        <taxon>Mollusca</taxon>
        <taxon>Gastropoda</taxon>
        <taxon>Heterobranchia</taxon>
        <taxon>Euthyneura</taxon>
        <taxon>Panpulmonata</taxon>
        <taxon>Sacoglossa</taxon>
        <taxon>Placobranchoidea</taxon>
        <taxon>Plakobranchidae</taxon>
        <taxon>Plakobranchus</taxon>
    </lineage>
</organism>
<evidence type="ECO:0000313" key="3">
    <source>
        <dbReference type="EMBL" id="GFO04993.1"/>
    </source>
</evidence>
<name>A0AAV4AEK6_9GAST</name>
<dbReference type="Proteomes" id="UP000735302">
    <property type="component" value="Unassembled WGS sequence"/>
</dbReference>
<accession>A0AAV4AEK6</accession>
<comment type="caution">
    <text evidence="3">The sequence shown here is derived from an EMBL/GenBank/DDBJ whole genome shotgun (WGS) entry which is preliminary data.</text>
</comment>
<evidence type="ECO:0000313" key="4">
    <source>
        <dbReference type="Proteomes" id="UP000735302"/>
    </source>
</evidence>
<dbReference type="InterPro" id="IPR019181">
    <property type="entry name" value="LSM12_ABD"/>
</dbReference>
<gene>
    <name evidence="3" type="ORF">PoB_003149800</name>
</gene>
<keyword evidence="1" id="KW-0732">Signal</keyword>
<dbReference type="EMBL" id="BLXT01003745">
    <property type="protein sequence ID" value="GFO04993.1"/>
    <property type="molecule type" value="Genomic_DNA"/>
</dbReference>
<dbReference type="Pfam" id="PF09793">
    <property type="entry name" value="AD"/>
    <property type="match status" value="1"/>
</dbReference>
<proteinExistence type="predicted"/>
<protein>
    <submittedName>
        <fullName evidence="3">Protein lsm12 homolog</fullName>
    </submittedName>
</protein>
<keyword evidence="4" id="KW-1185">Reference proteome</keyword>
<feature type="signal peptide" evidence="1">
    <location>
        <begin position="1"/>
        <end position="17"/>
    </location>
</feature>
<reference evidence="3 4" key="1">
    <citation type="journal article" date="2021" name="Elife">
        <title>Chloroplast acquisition without the gene transfer in kleptoplastic sea slugs, Plakobranchus ocellatus.</title>
        <authorList>
            <person name="Maeda T."/>
            <person name="Takahashi S."/>
            <person name="Yoshida T."/>
            <person name="Shimamura S."/>
            <person name="Takaki Y."/>
            <person name="Nagai Y."/>
            <person name="Toyoda A."/>
            <person name="Suzuki Y."/>
            <person name="Arimoto A."/>
            <person name="Ishii H."/>
            <person name="Satoh N."/>
            <person name="Nishiyama T."/>
            <person name="Hasebe M."/>
            <person name="Maruyama T."/>
            <person name="Minagawa J."/>
            <person name="Obokata J."/>
            <person name="Shigenobu S."/>
        </authorList>
    </citation>
    <scope>NUCLEOTIDE SEQUENCE [LARGE SCALE GENOMIC DNA]</scope>
</reference>
<dbReference type="InterPro" id="IPR047574">
    <property type="entry name" value="AD"/>
</dbReference>
<sequence length="79" mass="8915">MLHQIAALFVKYVLIFSISDCRWHNHNIVVLGEVTIKPPYTSKDLECVEGSKALAHISKIVDKHCEEEAKQGRGTPSQR</sequence>
<dbReference type="AlphaFoldDB" id="A0AAV4AEK6"/>
<evidence type="ECO:0000256" key="1">
    <source>
        <dbReference type="SAM" id="SignalP"/>
    </source>
</evidence>
<feature type="chain" id="PRO_5043382904" evidence="1">
    <location>
        <begin position="18"/>
        <end position="79"/>
    </location>
</feature>
<dbReference type="PROSITE" id="PS52001">
    <property type="entry name" value="AD"/>
    <property type="match status" value="1"/>
</dbReference>
<feature type="domain" description="AD" evidence="2">
    <location>
        <begin position="1"/>
        <end position="69"/>
    </location>
</feature>
<evidence type="ECO:0000259" key="2">
    <source>
        <dbReference type="PROSITE" id="PS52001"/>
    </source>
</evidence>